<evidence type="ECO:0000313" key="3">
    <source>
        <dbReference type="Proteomes" id="UP000271031"/>
    </source>
</evidence>
<feature type="coiled-coil region" evidence="1">
    <location>
        <begin position="462"/>
        <end position="489"/>
    </location>
</feature>
<evidence type="ECO:0000313" key="2">
    <source>
        <dbReference type="EMBL" id="RNB90456.1"/>
    </source>
</evidence>
<keyword evidence="1" id="KW-0175">Coiled coil</keyword>
<evidence type="ECO:0000256" key="1">
    <source>
        <dbReference type="SAM" id="Coils"/>
    </source>
</evidence>
<dbReference type="OrthoDB" id="1871252at2"/>
<evidence type="ECO:0008006" key="4">
    <source>
        <dbReference type="Google" id="ProtNLM"/>
    </source>
</evidence>
<sequence length="786" mass="90825">MRELVNQFAHDYVLDLERRVYSGDEQRRLNNPVVFLFVGDKSLEALVAIHELNRRKWSNSASVAYVHAYTAETSEREHVYSFRLPRPDADKKTIRKELHQQFYQDEAGRYELNRLYRQVSSWIGEHGTAFASFQKINIAVVTRVDDVSNVLLPELTLLAKSIFQESFKNVQIDLYALIKEKSESGEFGYAASLGISFLQELDRYQNADFTFRADLQVTEDKIKLPVEHAGGPLFSLAYLLGDKNERGVLSASSMKENYELISNLNLLKNRQYNLQESELPFSGKNEGYNEAQFIRNIMSGTTKNAYASAGFAKVSRPSKQIAFTVLAAYYSQFLHRLQKVATADKRDILALLALDAASLQKKVIGMLPEESRLEGLHSLMSDRVSFGELKEMTLQEAEEALYRDGSQRFFVSHFVQPALERLAEQRIGDQLSALLNRNVIENEAYGFYHAYTWTSDSEQGIAGELHRLVKDTNRQLDAAKAELADVYRQRAWEQPFKKGGLFTSDKERVKSFIRYFFEYVYGKKYEILGLEIQLQLLQQQIGALEEIHARIGKKIVELNETERLLHALAQESLSETTDGFGKNMKEYYTGVVAAVMQEQEAKRGQRFVFEDRFLGSPVRMLTSSMSELISRFIEVCRSVILPSEPFQLLFEEELLRRANVAGHFEQREILSKESLFKELYHALEDNAAIHIEVFHYAQKHRYEETYFFADFSSEFIRFAFDYDKGTRTYKLGCIHEKRSSGIEKMKLMGGFHMDDLMYVRNGRKYYDSYVANGYQFHGETPERDRF</sequence>
<organism evidence="2 3">
    <name type="scientific">Brevibacillus fluminis</name>
    <dbReference type="NCBI Taxonomy" id="511487"/>
    <lineage>
        <taxon>Bacteria</taxon>
        <taxon>Bacillati</taxon>
        <taxon>Bacillota</taxon>
        <taxon>Bacilli</taxon>
        <taxon>Bacillales</taxon>
        <taxon>Paenibacillaceae</taxon>
        <taxon>Brevibacillus</taxon>
    </lineage>
</organism>
<dbReference type="RefSeq" id="WP_122917382.1">
    <property type="nucleotide sequence ID" value="NZ_RHHQ01000007.1"/>
</dbReference>
<proteinExistence type="predicted"/>
<dbReference type="AlphaFoldDB" id="A0A3M8DQP3"/>
<gene>
    <name evidence="2" type="ORF">EDM56_08075</name>
</gene>
<keyword evidence="3" id="KW-1185">Reference proteome</keyword>
<comment type="caution">
    <text evidence="2">The sequence shown here is derived from an EMBL/GenBank/DDBJ whole genome shotgun (WGS) entry which is preliminary data.</text>
</comment>
<name>A0A3M8DQP3_9BACL</name>
<dbReference type="EMBL" id="RHHQ01000007">
    <property type="protein sequence ID" value="RNB90456.1"/>
    <property type="molecule type" value="Genomic_DNA"/>
</dbReference>
<dbReference type="Proteomes" id="UP000271031">
    <property type="component" value="Unassembled WGS sequence"/>
</dbReference>
<protein>
    <recommendedName>
        <fullName evidence="4">Transcription initiation factor TFIID</fullName>
    </recommendedName>
</protein>
<reference evidence="2 3" key="1">
    <citation type="submission" date="2018-10" db="EMBL/GenBank/DDBJ databases">
        <title>Phylogenomics of Brevibacillus.</title>
        <authorList>
            <person name="Dunlap C."/>
        </authorList>
    </citation>
    <scope>NUCLEOTIDE SEQUENCE [LARGE SCALE GENOMIC DNA]</scope>
    <source>
        <strain evidence="2 3">JCM 15716</strain>
    </source>
</reference>
<accession>A0A3M8DQP3</accession>